<gene>
    <name evidence="3" type="ORF">CAMP_LOCUS237</name>
</gene>
<dbReference type="CDD" id="cd17751">
    <property type="entry name" value="BRCT_microcephalin_rpt3"/>
    <property type="match status" value="1"/>
</dbReference>
<name>A0A9P1MSU8_9PELO</name>
<comment type="caution">
    <text evidence="3">The sequence shown here is derived from an EMBL/GenBank/DDBJ whole genome shotgun (WGS) entry which is preliminary data.</text>
</comment>
<dbReference type="AlphaFoldDB" id="A0A9P1MSU8"/>
<evidence type="ECO:0000259" key="2">
    <source>
        <dbReference type="PROSITE" id="PS50172"/>
    </source>
</evidence>
<evidence type="ECO:0000313" key="3">
    <source>
        <dbReference type="EMBL" id="CAI5437600.1"/>
    </source>
</evidence>
<reference evidence="3" key="1">
    <citation type="submission" date="2022-11" db="EMBL/GenBank/DDBJ databases">
        <authorList>
            <person name="Kikuchi T."/>
        </authorList>
    </citation>
    <scope>NUCLEOTIDE SEQUENCE</scope>
    <source>
        <strain evidence="3">PS1010</strain>
    </source>
</reference>
<dbReference type="SUPFAM" id="SSF52113">
    <property type="entry name" value="BRCT domain"/>
    <property type="match status" value="2"/>
</dbReference>
<dbReference type="InterPro" id="IPR001357">
    <property type="entry name" value="BRCT_dom"/>
</dbReference>
<feature type="region of interest" description="Disordered" evidence="1">
    <location>
        <begin position="1"/>
        <end position="45"/>
    </location>
</feature>
<dbReference type="InterPro" id="IPR036420">
    <property type="entry name" value="BRCT_dom_sf"/>
</dbReference>
<sequence length="236" mass="27249">MSRTRSRIRRPVNPNDDPEIQKALGSMTINSSPDEMPRPASSRRKNVPLEKNAKNAIVFTGFGKENIDELKRIAQEFELEISTELDEKKTKCVISRDGHRTLLVVKAICLDIPIVKPIWLEESEEDSKLLDADEYEYGEWKDLLKKRKFSKITFSNYRAIFVHRNCAPKRADICWMIEKCGGKITNKVEKSEIVIAPDNRDEEEETENYRRPVVSPIFVIDSITNNECLGIEDYTN</sequence>
<feature type="domain" description="BRCT" evidence="2">
    <location>
        <begin position="149"/>
        <end position="236"/>
    </location>
</feature>
<dbReference type="Gene3D" id="3.40.50.10190">
    <property type="entry name" value="BRCT domain"/>
    <property type="match status" value="2"/>
</dbReference>
<dbReference type="EMBL" id="CANHGI010000001">
    <property type="protein sequence ID" value="CAI5437600.1"/>
    <property type="molecule type" value="Genomic_DNA"/>
</dbReference>
<dbReference type="OrthoDB" id="2384350at2759"/>
<keyword evidence="4" id="KW-1185">Reference proteome</keyword>
<dbReference type="Pfam" id="PF00533">
    <property type="entry name" value="BRCT"/>
    <property type="match status" value="1"/>
</dbReference>
<dbReference type="CDD" id="cd00027">
    <property type="entry name" value="BRCT"/>
    <property type="match status" value="1"/>
</dbReference>
<dbReference type="Pfam" id="PF16589">
    <property type="entry name" value="BRCT_2"/>
    <property type="match status" value="1"/>
</dbReference>
<accession>A0A9P1MSU8</accession>
<dbReference type="Proteomes" id="UP001152747">
    <property type="component" value="Unassembled WGS sequence"/>
</dbReference>
<feature type="domain" description="BRCT" evidence="2">
    <location>
        <begin position="54"/>
        <end position="137"/>
    </location>
</feature>
<protein>
    <recommendedName>
        <fullName evidence="2">BRCT domain-containing protein</fullName>
    </recommendedName>
</protein>
<evidence type="ECO:0000313" key="4">
    <source>
        <dbReference type="Proteomes" id="UP001152747"/>
    </source>
</evidence>
<proteinExistence type="predicted"/>
<evidence type="ECO:0000256" key="1">
    <source>
        <dbReference type="SAM" id="MobiDB-lite"/>
    </source>
</evidence>
<dbReference type="SMART" id="SM00292">
    <property type="entry name" value="BRCT"/>
    <property type="match status" value="2"/>
</dbReference>
<organism evidence="3 4">
    <name type="scientific">Caenorhabditis angaria</name>
    <dbReference type="NCBI Taxonomy" id="860376"/>
    <lineage>
        <taxon>Eukaryota</taxon>
        <taxon>Metazoa</taxon>
        <taxon>Ecdysozoa</taxon>
        <taxon>Nematoda</taxon>
        <taxon>Chromadorea</taxon>
        <taxon>Rhabditida</taxon>
        <taxon>Rhabditina</taxon>
        <taxon>Rhabditomorpha</taxon>
        <taxon>Rhabditoidea</taxon>
        <taxon>Rhabditidae</taxon>
        <taxon>Peloderinae</taxon>
        <taxon>Caenorhabditis</taxon>
    </lineage>
</organism>
<feature type="compositionally biased region" description="Basic residues" evidence="1">
    <location>
        <begin position="1"/>
        <end position="10"/>
    </location>
</feature>
<dbReference type="PROSITE" id="PS50172">
    <property type="entry name" value="BRCT"/>
    <property type="match status" value="2"/>
</dbReference>